<dbReference type="Proteomes" id="UP001526430">
    <property type="component" value="Unassembled WGS sequence"/>
</dbReference>
<sequence length="67" mass="7900">MSAHLHPAALFRPMRRPARPWGQALMLMLRAFRTRQTLDELDDHILRDIGVTRLDARIEARRAPWDL</sequence>
<evidence type="ECO:0000313" key="2">
    <source>
        <dbReference type="EMBL" id="MCW8085346.1"/>
    </source>
</evidence>
<dbReference type="EMBL" id="JAPFQI010000003">
    <property type="protein sequence ID" value="MCW8085346.1"/>
    <property type="molecule type" value="Genomic_DNA"/>
</dbReference>
<gene>
    <name evidence="2" type="ORF">OF850_06895</name>
</gene>
<reference evidence="2 3" key="1">
    <citation type="submission" date="2022-10" db="EMBL/GenBank/DDBJ databases">
        <title>Roseococcus glaciei nov., sp. nov., isolated from glacier.</title>
        <authorList>
            <person name="Liu Q."/>
            <person name="Xin Y.-H."/>
        </authorList>
    </citation>
    <scope>NUCLEOTIDE SEQUENCE [LARGE SCALE GENOMIC DNA]</scope>
    <source>
        <strain evidence="2 3">MDT2-1-1</strain>
    </source>
</reference>
<dbReference type="InterPro" id="IPR009506">
    <property type="entry name" value="YjiS-like"/>
</dbReference>
<organism evidence="2 3">
    <name type="scientific">Sabulicella glaciei</name>
    <dbReference type="NCBI Taxonomy" id="2984948"/>
    <lineage>
        <taxon>Bacteria</taxon>
        <taxon>Pseudomonadati</taxon>
        <taxon>Pseudomonadota</taxon>
        <taxon>Alphaproteobacteria</taxon>
        <taxon>Acetobacterales</taxon>
        <taxon>Acetobacteraceae</taxon>
        <taxon>Sabulicella</taxon>
    </lineage>
</organism>
<comment type="caution">
    <text evidence="2">The sequence shown here is derived from an EMBL/GenBank/DDBJ whole genome shotgun (WGS) entry which is preliminary data.</text>
</comment>
<name>A0ABT3NT58_9PROT</name>
<protein>
    <submittedName>
        <fullName evidence="2">DUF1127 domain-containing protein</fullName>
    </submittedName>
</protein>
<dbReference type="Pfam" id="PF06568">
    <property type="entry name" value="YjiS-like"/>
    <property type="match status" value="1"/>
</dbReference>
<feature type="domain" description="YjiS-like" evidence="1">
    <location>
        <begin position="29"/>
        <end position="57"/>
    </location>
</feature>
<evidence type="ECO:0000259" key="1">
    <source>
        <dbReference type="Pfam" id="PF06568"/>
    </source>
</evidence>
<proteinExistence type="predicted"/>
<evidence type="ECO:0000313" key="3">
    <source>
        <dbReference type="Proteomes" id="UP001526430"/>
    </source>
</evidence>
<dbReference type="RefSeq" id="WP_301589230.1">
    <property type="nucleotide sequence ID" value="NZ_JAPFQI010000003.1"/>
</dbReference>
<accession>A0ABT3NT58</accession>
<keyword evidence="3" id="KW-1185">Reference proteome</keyword>